<sequence length="83" mass="10022">MLSSAINLDEINQKNPQNYLWDGFWIDSFKRKTLNISASFDRIYYRDIMIVYKGVTFFNLPSQWRDYELAYTDPLPNEHYTQT</sequence>
<evidence type="ECO:0000313" key="1">
    <source>
        <dbReference type="EMBL" id="SFC76017.1"/>
    </source>
</evidence>
<dbReference type="STRING" id="927664.SAMN05421780_109113"/>
<organism evidence="1 2">
    <name type="scientific">Flexibacter flexilis DSM 6793</name>
    <dbReference type="NCBI Taxonomy" id="927664"/>
    <lineage>
        <taxon>Bacteria</taxon>
        <taxon>Pseudomonadati</taxon>
        <taxon>Bacteroidota</taxon>
        <taxon>Cytophagia</taxon>
        <taxon>Cytophagales</taxon>
        <taxon>Flexibacteraceae</taxon>
        <taxon>Flexibacter</taxon>
    </lineage>
</organism>
<keyword evidence="2" id="KW-1185">Reference proteome</keyword>
<reference evidence="1 2" key="1">
    <citation type="submission" date="2016-10" db="EMBL/GenBank/DDBJ databases">
        <authorList>
            <person name="de Groot N.N."/>
        </authorList>
    </citation>
    <scope>NUCLEOTIDE SEQUENCE [LARGE SCALE GENOMIC DNA]</scope>
    <source>
        <strain evidence="1 2">DSM 6793</strain>
    </source>
</reference>
<protein>
    <submittedName>
        <fullName evidence="1">Uncharacterized protein</fullName>
    </submittedName>
</protein>
<name>A0A1I1LRZ1_9BACT</name>
<proteinExistence type="predicted"/>
<evidence type="ECO:0000313" key="2">
    <source>
        <dbReference type="Proteomes" id="UP000199514"/>
    </source>
</evidence>
<dbReference type="EMBL" id="FOLE01000009">
    <property type="protein sequence ID" value="SFC76017.1"/>
    <property type="molecule type" value="Genomic_DNA"/>
</dbReference>
<gene>
    <name evidence="1" type="ORF">SAMN05421780_109113</name>
</gene>
<accession>A0A1I1LRZ1</accession>
<dbReference type="Proteomes" id="UP000199514">
    <property type="component" value="Unassembled WGS sequence"/>
</dbReference>
<dbReference type="RefSeq" id="WP_091514658.1">
    <property type="nucleotide sequence ID" value="NZ_FOLE01000009.1"/>
</dbReference>
<dbReference type="AlphaFoldDB" id="A0A1I1LRZ1"/>